<dbReference type="InterPro" id="IPR013210">
    <property type="entry name" value="LRR_N_plant-typ"/>
</dbReference>
<gene>
    <name evidence="16" type="ORF">V8G54_035093</name>
</gene>
<dbReference type="Gene3D" id="3.80.10.10">
    <property type="entry name" value="Ribonuclease Inhibitor"/>
    <property type="match status" value="5"/>
</dbReference>
<dbReference type="GO" id="GO:0005886">
    <property type="term" value="C:plasma membrane"/>
    <property type="evidence" value="ECO:0007669"/>
    <property type="project" value="UniProtKB-SubCell"/>
</dbReference>
<keyword evidence="9 12" id="KW-0472">Membrane</keyword>
<dbReference type="PANTHER" id="PTHR48061">
    <property type="entry name" value="LEUCINE-RICH REPEAT RECEPTOR PROTEIN KINASE EMS1-LIKE-RELATED"/>
    <property type="match status" value="1"/>
</dbReference>
<feature type="chain" id="PRO_5043011622" description="Leucine-rich repeat-containing N-terminal plant-type domain-containing protein" evidence="13">
    <location>
        <begin position="26"/>
        <end position="657"/>
    </location>
</feature>
<evidence type="ECO:0000256" key="12">
    <source>
        <dbReference type="SAM" id="Phobius"/>
    </source>
</evidence>
<evidence type="ECO:0000256" key="13">
    <source>
        <dbReference type="SAM" id="SignalP"/>
    </source>
</evidence>
<comment type="subcellular location">
    <subcellularLocation>
        <location evidence="1">Cell membrane</location>
        <topology evidence="1">Single-pass type I membrane protein</topology>
    </subcellularLocation>
</comment>
<dbReference type="Proteomes" id="UP001374535">
    <property type="component" value="Chromosome 11"/>
</dbReference>
<dbReference type="PANTHER" id="PTHR48061:SF50">
    <property type="entry name" value="LEUCINE-RICH REPEAT-CONTAINING N-TERMINAL PLANT-TYPE DOMAIN-CONTAINING PROTEIN"/>
    <property type="match status" value="1"/>
</dbReference>
<comment type="similarity">
    <text evidence="2">Belongs to the RLP family.</text>
</comment>
<evidence type="ECO:0000256" key="2">
    <source>
        <dbReference type="ARBA" id="ARBA00009592"/>
    </source>
</evidence>
<dbReference type="FunFam" id="3.80.10.10:FF:000095">
    <property type="entry name" value="LRR receptor-like serine/threonine-protein kinase GSO1"/>
    <property type="match status" value="1"/>
</dbReference>
<keyword evidence="17" id="KW-1185">Reference proteome</keyword>
<keyword evidence="8 12" id="KW-1133">Transmembrane helix</keyword>
<evidence type="ECO:0000256" key="11">
    <source>
        <dbReference type="ARBA" id="ARBA00023180"/>
    </source>
</evidence>
<keyword evidence="5 12" id="KW-0812">Transmembrane</keyword>
<keyword evidence="6 13" id="KW-0732">Signal</keyword>
<sequence length="657" mass="74367">MENWVLRSSVIIFLYLLIHFPSYNCLLCNPDDKSALLQFKNSFFFNHSLRFLYYDNPCSSYSSETESWKNITDCCRWDGITCDTKSGHVIGLHLYCSDLRGKLLGLNSSIFKLRHLQQLSLTSHDFFGSSIHSSIGNLVNLTHLTLSVFRISGDVPSTISHLSKLVYLNINTYSSLLFYPTSIRIDDYTWNRLIHNATNLREIYLEEVNMYSVGESSLSLLTNLSSSLFSLVLCDTQIQGKFPTDILRLPNLQEIDLSLNENLRGELPTSNWTIPLRVLSLFDTVFSGYLPNSIAYLKSLHTLDLSGCNFDGFLPPSLSNLTQLSLLDLSYNQLKGSIPQSLARCTTLEVLDLGNNNIEDLFPYSLQTLQNLQVLSLRSNKFHGIITSLDTKLPFPKLRIFDISYNYFTGNLPMSYVRNFQGMMNVNDNQTSLKYLDKKIFTVFTNIDLSSNMFEGDIPKAIGDLHYLQGLNLSHNKIIGIIPLSLGSLNNLYWLDLSWNQLTGEIPMSLGNLSNLELLDLSWNQLKGEIPMTLTNLESLCALNLSQNQFEGVIPEGRQFATFSDDSYAGNLMLCGIPLSNACNEDNKRLPNSTVGEEKSRFGWKPVVIGYVFGMICGIALAYDAFFIRKPQWLIRLVDIVLNVKLIKTNNRNPVTR</sequence>
<proteinExistence type="inferred from homology"/>
<keyword evidence="10" id="KW-0675">Receptor</keyword>
<evidence type="ECO:0000256" key="3">
    <source>
        <dbReference type="ARBA" id="ARBA00022475"/>
    </source>
</evidence>
<keyword evidence="11" id="KW-0325">Glycoprotein</keyword>
<accession>A0AAQ3MFX4</accession>
<dbReference type="FunFam" id="3.80.10.10:FF:000383">
    <property type="entry name" value="Leucine-rich repeat receptor protein kinase EMS1"/>
    <property type="match status" value="1"/>
</dbReference>
<feature type="transmembrane region" description="Helical" evidence="12">
    <location>
        <begin position="608"/>
        <end position="628"/>
    </location>
</feature>
<protein>
    <recommendedName>
        <fullName evidence="18">Leucine-rich repeat-containing N-terminal plant-type domain-containing protein</fullName>
    </recommendedName>
</protein>
<dbReference type="InterPro" id="IPR046956">
    <property type="entry name" value="RLP23-like"/>
</dbReference>
<organism evidence="16 17">
    <name type="scientific">Vigna mungo</name>
    <name type="common">Black gram</name>
    <name type="synonym">Phaseolus mungo</name>
    <dbReference type="NCBI Taxonomy" id="3915"/>
    <lineage>
        <taxon>Eukaryota</taxon>
        <taxon>Viridiplantae</taxon>
        <taxon>Streptophyta</taxon>
        <taxon>Embryophyta</taxon>
        <taxon>Tracheophyta</taxon>
        <taxon>Spermatophyta</taxon>
        <taxon>Magnoliopsida</taxon>
        <taxon>eudicotyledons</taxon>
        <taxon>Gunneridae</taxon>
        <taxon>Pentapetalae</taxon>
        <taxon>rosids</taxon>
        <taxon>fabids</taxon>
        <taxon>Fabales</taxon>
        <taxon>Fabaceae</taxon>
        <taxon>Papilionoideae</taxon>
        <taxon>50 kb inversion clade</taxon>
        <taxon>NPAAA clade</taxon>
        <taxon>indigoferoid/millettioid clade</taxon>
        <taxon>Phaseoleae</taxon>
        <taxon>Vigna</taxon>
    </lineage>
</organism>
<dbReference type="Pfam" id="PF13855">
    <property type="entry name" value="LRR_8"/>
    <property type="match status" value="1"/>
</dbReference>
<dbReference type="SUPFAM" id="SSF52058">
    <property type="entry name" value="L domain-like"/>
    <property type="match status" value="1"/>
</dbReference>
<dbReference type="InterPro" id="IPR055414">
    <property type="entry name" value="LRR_R13L4/SHOC2-like"/>
</dbReference>
<feature type="signal peptide" evidence="13">
    <location>
        <begin position="1"/>
        <end position="25"/>
    </location>
</feature>
<dbReference type="InterPro" id="IPR001611">
    <property type="entry name" value="Leu-rich_rpt"/>
</dbReference>
<keyword evidence="3" id="KW-1003">Cell membrane</keyword>
<evidence type="ECO:0000256" key="7">
    <source>
        <dbReference type="ARBA" id="ARBA00022737"/>
    </source>
</evidence>
<evidence type="ECO:0000256" key="1">
    <source>
        <dbReference type="ARBA" id="ARBA00004251"/>
    </source>
</evidence>
<dbReference type="InterPro" id="IPR003591">
    <property type="entry name" value="Leu-rich_rpt_typical-subtyp"/>
</dbReference>
<dbReference type="Pfam" id="PF08263">
    <property type="entry name" value="LRRNT_2"/>
    <property type="match status" value="1"/>
</dbReference>
<evidence type="ECO:0000313" key="17">
    <source>
        <dbReference type="Proteomes" id="UP001374535"/>
    </source>
</evidence>
<dbReference type="PROSITE" id="PS51450">
    <property type="entry name" value="LRR"/>
    <property type="match status" value="1"/>
</dbReference>
<evidence type="ECO:0000256" key="8">
    <source>
        <dbReference type="ARBA" id="ARBA00022989"/>
    </source>
</evidence>
<dbReference type="AlphaFoldDB" id="A0AAQ3MFX4"/>
<evidence type="ECO:0000259" key="14">
    <source>
        <dbReference type="Pfam" id="PF08263"/>
    </source>
</evidence>
<reference evidence="16 17" key="1">
    <citation type="journal article" date="2023" name="Life. Sci Alliance">
        <title>Evolutionary insights into 3D genome organization and epigenetic landscape of Vigna mungo.</title>
        <authorList>
            <person name="Junaid A."/>
            <person name="Singh B."/>
            <person name="Bhatia S."/>
        </authorList>
    </citation>
    <scope>NUCLEOTIDE SEQUENCE [LARGE SCALE GENOMIC DNA]</scope>
    <source>
        <strain evidence="16">Urdbean</strain>
    </source>
</reference>
<evidence type="ECO:0000256" key="6">
    <source>
        <dbReference type="ARBA" id="ARBA00022729"/>
    </source>
</evidence>
<dbReference type="Pfam" id="PF00560">
    <property type="entry name" value="LRR_1"/>
    <property type="match status" value="1"/>
</dbReference>
<feature type="domain" description="Disease resistance R13L4/SHOC-2-like LRR" evidence="15">
    <location>
        <begin position="275"/>
        <end position="380"/>
    </location>
</feature>
<dbReference type="SMART" id="SM00369">
    <property type="entry name" value="LRR_TYP"/>
    <property type="match status" value="7"/>
</dbReference>
<keyword evidence="7" id="KW-0677">Repeat</keyword>
<evidence type="ECO:0000313" key="16">
    <source>
        <dbReference type="EMBL" id="WVY89579.1"/>
    </source>
</evidence>
<dbReference type="InterPro" id="IPR032675">
    <property type="entry name" value="LRR_dom_sf"/>
</dbReference>
<keyword evidence="4" id="KW-0433">Leucine-rich repeat</keyword>
<evidence type="ECO:0000256" key="9">
    <source>
        <dbReference type="ARBA" id="ARBA00023136"/>
    </source>
</evidence>
<evidence type="ECO:0000256" key="5">
    <source>
        <dbReference type="ARBA" id="ARBA00022692"/>
    </source>
</evidence>
<name>A0AAQ3MFX4_VIGMU</name>
<evidence type="ECO:0000259" key="15">
    <source>
        <dbReference type="Pfam" id="PF23598"/>
    </source>
</evidence>
<evidence type="ECO:0000256" key="4">
    <source>
        <dbReference type="ARBA" id="ARBA00022614"/>
    </source>
</evidence>
<dbReference type="EMBL" id="CP144690">
    <property type="protein sequence ID" value="WVY89579.1"/>
    <property type="molecule type" value="Genomic_DNA"/>
</dbReference>
<dbReference type="Pfam" id="PF23598">
    <property type="entry name" value="LRR_14"/>
    <property type="match status" value="1"/>
</dbReference>
<feature type="domain" description="Leucine-rich repeat-containing N-terminal plant-type" evidence="14">
    <location>
        <begin position="30"/>
        <end position="83"/>
    </location>
</feature>
<dbReference type="PRINTS" id="PR00019">
    <property type="entry name" value="LEURICHRPT"/>
</dbReference>
<evidence type="ECO:0000256" key="10">
    <source>
        <dbReference type="ARBA" id="ARBA00023170"/>
    </source>
</evidence>
<evidence type="ECO:0008006" key="18">
    <source>
        <dbReference type="Google" id="ProtNLM"/>
    </source>
</evidence>